<dbReference type="PANTHER" id="PTHR12295">
    <property type="entry name" value="FURRY-RELATED"/>
    <property type="match status" value="1"/>
</dbReference>
<feature type="region of interest" description="Disordered" evidence="1">
    <location>
        <begin position="1602"/>
        <end position="1624"/>
    </location>
</feature>
<evidence type="ECO:0000256" key="1">
    <source>
        <dbReference type="SAM" id="MobiDB-lite"/>
    </source>
</evidence>
<evidence type="ECO:0000259" key="2">
    <source>
        <dbReference type="Pfam" id="PF14222"/>
    </source>
</evidence>
<dbReference type="SUPFAM" id="SSF48371">
    <property type="entry name" value="ARM repeat"/>
    <property type="match status" value="1"/>
</dbReference>
<feature type="compositionally biased region" description="Polar residues" evidence="1">
    <location>
        <begin position="3930"/>
        <end position="3944"/>
    </location>
</feature>
<feature type="compositionally biased region" description="Acidic residues" evidence="1">
    <location>
        <begin position="4076"/>
        <end position="4103"/>
    </location>
</feature>
<feature type="compositionally biased region" description="Gly residues" evidence="1">
    <location>
        <begin position="2521"/>
        <end position="2531"/>
    </location>
</feature>
<dbReference type="EMBL" id="LN902845">
    <property type="protein sequence ID" value="CUT98841.1"/>
    <property type="molecule type" value="Genomic_DNA"/>
</dbReference>
<feature type="compositionally biased region" description="Low complexity" evidence="1">
    <location>
        <begin position="1398"/>
        <end position="1408"/>
    </location>
</feature>
<feature type="region of interest" description="Disordered" evidence="1">
    <location>
        <begin position="2576"/>
        <end position="2614"/>
    </location>
</feature>
<feature type="region of interest" description="Disordered" evidence="1">
    <location>
        <begin position="903"/>
        <end position="960"/>
    </location>
</feature>
<dbReference type="InterPro" id="IPR039867">
    <property type="entry name" value="Furry/Tao3/Mor2"/>
</dbReference>
<feature type="region of interest" description="Disordered" evidence="1">
    <location>
        <begin position="3927"/>
        <end position="3954"/>
    </location>
</feature>
<dbReference type="GO" id="GO:0030427">
    <property type="term" value="C:site of polarized growth"/>
    <property type="evidence" value="ECO:0007669"/>
    <property type="project" value="TreeGrafter"/>
</dbReference>
<feature type="compositionally biased region" description="Gly residues" evidence="1">
    <location>
        <begin position="1383"/>
        <end position="1397"/>
    </location>
</feature>
<dbReference type="OMA" id="SHINDYR"/>
<feature type="region of interest" description="Disordered" evidence="1">
    <location>
        <begin position="4006"/>
        <end position="4104"/>
    </location>
</feature>
<feature type="region of interest" description="Disordered" evidence="1">
    <location>
        <begin position="3829"/>
        <end position="3856"/>
    </location>
</feature>
<feature type="compositionally biased region" description="Polar residues" evidence="1">
    <location>
        <begin position="4337"/>
        <end position="4352"/>
    </location>
</feature>
<feature type="compositionally biased region" description="Basic residues" evidence="1">
    <location>
        <begin position="2581"/>
        <end position="2603"/>
    </location>
</feature>
<feature type="compositionally biased region" description="Basic and acidic residues" evidence="1">
    <location>
        <begin position="2098"/>
        <end position="2124"/>
    </location>
</feature>
<dbReference type="GO" id="GO:0005938">
    <property type="term" value="C:cell cortex"/>
    <property type="evidence" value="ECO:0007669"/>
    <property type="project" value="TreeGrafter"/>
</dbReference>
<dbReference type="GO" id="GO:0031175">
    <property type="term" value="P:neuron projection development"/>
    <property type="evidence" value="ECO:0007669"/>
    <property type="project" value="TreeGrafter"/>
</dbReference>
<dbReference type="Pfam" id="PF14222">
    <property type="entry name" value="MOR2-PAG1_N"/>
    <property type="match status" value="1"/>
</dbReference>
<dbReference type="InterPro" id="IPR025481">
    <property type="entry name" value="Cell_Morphogen_C"/>
</dbReference>
<feature type="compositionally biased region" description="Low complexity" evidence="1">
    <location>
        <begin position="1610"/>
        <end position="1624"/>
    </location>
</feature>
<evidence type="ECO:0000259" key="3">
    <source>
        <dbReference type="Pfam" id="PF14225"/>
    </source>
</evidence>
<feature type="region of interest" description="Disordered" evidence="1">
    <location>
        <begin position="2897"/>
        <end position="2921"/>
    </location>
</feature>
<feature type="region of interest" description="Disordered" evidence="1">
    <location>
        <begin position="2089"/>
        <end position="2124"/>
    </location>
</feature>
<dbReference type="PANTHER" id="PTHR12295:SF30">
    <property type="entry name" value="PROTEIN FURRY"/>
    <property type="match status" value="1"/>
</dbReference>
<reference evidence="4" key="2">
    <citation type="submission" date="2015-11" db="EMBL/GenBank/DDBJ databases">
        <authorList>
            <person name="Zhang Y."/>
            <person name="Guo Z."/>
        </authorList>
    </citation>
    <scope>NUCLEOTIDE SEQUENCE</scope>
</reference>
<dbReference type="Proteomes" id="UP000017246">
    <property type="component" value="Unassembled WGS sequence"/>
</dbReference>
<feature type="domain" description="Cell morphogenesis protein C-terminal" evidence="3">
    <location>
        <begin position="3597"/>
        <end position="3761"/>
    </location>
</feature>
<feature type="domain" description="Cell morphogenesis protein N-terminal" evidence="2">
    <location>
        <begin position="193"/>
        <end position="732"/>
    </location>
</feature>
<feature type="region of interest" description="Disordered" evidence="1">
    <location>
        <begin position="3187"/>
        <end position="3241"/>
    </location>
</feature>
<proteinExistence type="predicted"/>
<protein>
    <submittedName>
        <fullName evidence="4">Protein furry</fullName>
    </submittedName>
</protein>
<dbReference type="GO" id="GO:0000902">
    <property type="term" value="P:cell morphogenesis"/>
    <property type="evidence" value="ECO:0007669"/>
    <property type="project" value="InterPro"/>
</dbReference>
<dbReference type="Pfam" id="PF14225">
    <property type="entry name" value="MOR2-PAG1_C"/>
    <property type="match status" value="2"/>
</dbReference>
<dbReference type="STRING" id="6211.A0A068Y5J8"/>
<reference evidence="4" key="1">
    <citation type="journal article" date="2013" name="Nature">
        <title>The genomes of four tapeworm species reveal adaptations to parasitism.</title>
        <authorList>
            <person name="Tsai I.J."/>
            <person name="Zarowiecki M."/>
            <person name="Holroyd N."/>
            <person name="Garciarrubio A."/>
            <person name="Sanchez-Flores A."/>
            <person name="Brooks K.L."/>
            <person name="Tracey A."/>
            <person name="Bobes R.J."/>
            <person name="Fragoso G."/>
            <person name="Sciutto E."/>
            <person name="Aslett M."/>
            <person name="Beasley H."/>
            <person name="Bennett H.M."/>
            <person name="Cai J."/>
            <person name="Camicia F."/>
            <person name="Clark R."/>
            <person name="Cucher M."/>
            <person name="De Silva N."/>
            <person name="Day T.A."/>
            <person name="Deplazes P."/>
            <person name="Estrada K."/>
            <person name="Fernandez C."/>
            <person name="Holland P.W."/>
            <person name="Hou J."/>
            <person name="Hu S."/>
            <person name="Huckvale T."/>
            <person name="Hung S.S."/>
            <person name="Kamenetzky L."/>
            <person name="Keane J.A."/>
            <person name="Kiss F."/>
            <person name="Koziol U."/>
            <person name="Lambert O."/>
            <person name="Liu K."/>
            <person name="Luo X."/>
            <person name="Luo Y."/>
            <person name="Macchiaroli N."/>
            <person name="Nichol S."/>
            <person name="Paps J."/>
            <person name="Parkinson J."/>
            <person name="Pouchkina-Stantcheva N."/>
            <person name="Riddiford N."/>
            <person name="Rosenzvit M."/>
            <person name="Salinas G."/>
            <person name="Wasmuth J.D."/>
            <person name="Zamanian M."/>
            <person name="Zheng Y."/>
            <person name="Cai X."/>
            <person name="Soberon X."/>
            <person name="Olson P.D."/>
            <person name="Laclette J.P."/>
            <person name="Brehm K."/>
            <person name="Berriman M."/>
            <person name="Garciarrubio A."/>
            <person name="Bobes R.J."/>
            <person name="Fragoso G."/>
            <person name="Sanchez-Flores A."/>
            <person name="Estrada K."/>
            <person name="Cevallos M.A."/>
            <person name="Morett E."/>
            <person name="Gonzalez V."/>
            <person name="Portillo T."/>
            <person name="Ochoa-Leyva A."/>
            <person name="Jose M.V."/>
            <person name="Sciutto E."/>
            <person name="Landa A."/>
            <person name="Jimenez L."/>
            <person name="Valdes V."/>
            <person name="Carrero J.C."/>
            <person name="Larralde C."/>
            <person name="Morales-Montor J."/>
            <person name="Limon-Lason J."/>
            <person name="Soberon X."/>
            <person name="Laclette J.P."/>
        </authorList>
    </citation>
    <scope>NUCLEOTIDE SEQUENCE [LARGE SCALE GENOMIC DNA]</scope>
</reference>
<feature type="compositionally biased region" description="Low complexity" evidence="1">
    <location>
        <begin position="2026"/>
        <end position="2063"/>
    </location>
</feature>
<keyword evidence="5" id="KW-1185">Reference proteome</keyword>
<dbReference type="OrthoDB" id="6287725at2759"/>
<feature type="compositionally biased region" description="Low complexity" evidence="1">
    <location>
        <begin position="3210"/>
        <end position="3225"/>
    </location>
</feature>
<dbReference type="eggNOG" id="KOG1825">
    <property type="taxonomic scope" value="Eukaryota"/>
</dbReference>
<evidence type="ECO:0000313" key="4">
    <source>
        <dbReference type="EMBL" id="CUT98841.1"/>
    </source>
</evidence>
<dbReference type="InterPro" id="IPR016024">
    <property type="entry name" value="ARM-type_fold"/>
</dbReference>
<feature type="region of interest" description="Disordered" evidence="1">
    <location>
        <begin position="2496"/>
        <end position="2531"/>
    </location>
</feature>
<dbReference type="InterPro" id="IPR025614">
    <property type="entry name" value="Cell_morpho_N"/>
</dbReference>
<sequence length="4702" mass="508625">MVGTNPGELVLHSLLKQFASICQSKVESAIGEKVSNDLIKCMRLQEDMAFQQLLGALYTCAEHALPCLLQTINKWYDTQHSSGGLYPFRRAASKTSGTRSHTLSAATGQAPALACGHDLLIRSMHVEGSSAVVTSGAGDVSDNIAYSSGGAAIAGEAGNAVLPLSGASTTPVESTTSTSWLAMSTSVRENMAERRDLCIDILYCQALTSVLKQLPYHPGHDEIINKILDRAFKHFEYKENLQTKPNAENINTVADMYAKVVGELSQTRFNLVRQHFSTRLEHLRAKESSSHTMHSIISLLMGMKFFRVKMHPIEEFVSYFAFLHELGQYFLEVKEKEIRHAMTCLFVEILLPVAAVVRHEVNIPALKNFVDLLYNPAFELANKKKHALALFPMVTCLLCVSTKVFFLNNWPPFMSLCLSQLKNRDLGQVSVESLFRLLWVYVVRIKCEKHADTQNKLLSIVNGLFPKGSKSVLPKNVSSTVFVKIIHFIAQEKLDFAMTEIIFDLLGVNRLQKLVLTPERMNIGLRAFLLIAHGLQQKDGEPPMPQNQPLAGCGGGGPYSSVHPRGSGNVRRSFHGTTLDDALCERLGIRPYLVPVRKAFEAILRLLEPQVCRSIMPPKQGAPIKDDDAAPNDRKPKIDLLKTCVNCIPRLLPYEMSRTELIELLARVSLNVDEEIRMMAQQTMVNLIIESPAYRQRTIQAFIQFIQKYVPDTAPHQLDSCLKTLHTLLVNWKIALQRDATVTTSLSEKSALVEAEGFALVMLCQCRPLARRLAVHILRESRAVLRLINQVAAAAAQQHQEQGHEDSIQNISSSVSVAAASNTSVIDILDSLAPTILERILPLLPPNERHELTILSTVDFKSLAERATPVWLCGPRQPSTWNHKPVLCTTSVTTSTTPSYVQRFSSGGLRSAKTSTDQSPGTKASRSATAATTSAGKSSLETSPSRGGRRSQIVPPPPLTVTGSAALRPSAFCQCLLSPYLLQPQMEHIQLTDVWATALSVSLSTSSALSLHPAMLYTWNTVFQRLAQVFSLIDPNAQAAENRASSLLRSTSKKAPPSERDQLLPLWHNYVTLACCIAPSSTGVCVVDRNPPTYDSESAFTVIRRRNILRHISTPSTGSANIALLPSCESTAPITGSGELELNSGMNPRQQQHLVNSKLFISAKEKARDLVKIIIPLLRCEHPELRESVICGLSRIQPAAFRDVLEDLHPILRESIDLKQKNVQRRRRRDVLRSSLIRLLALMAQNAVFQYDEAGITSSQGTLLPTILDFIEGTRVYLESLNEPSAMVVTMFSSNTASATTTVGFGLGGSTTVVSPSSSVTAVTASSLSSATTTAVATSINSPVAAAPGGGMVVGTVATCGVPGAPTSNVVGGVGGGVSGGGGGGGGSGGGAAGVSGGSAQNPSVAAATTTPSATAAASAVPAHAPTGVDPIVLTEMRLYFCVFIRDLIRHLPRERRQRLLPPAIRRNLVLLIARWSGFYEHMHNARDIKWGQPPWVDHLSGSLTESKHPNPPPPAGMDQVISGDLVLSIPGVHLDSTPQDPFIAASFLYNSIWLELLWYANQSIAALVCCGAIYDTFALFTVPTVTNRLAEAFDPSLSGSGVGHQLHQTSTTAGTGAATSTSSSNAASSVTVVEDECSPLTLSTVATTPLVSTSTQALSSTVITTPPGSGFLSSGGQPAPGYIFHWLKGLLLCRDGKLSISPWLWGLPVVNFGVCSTALKGPHAKTGVWNVRLEDNLRSIVIAAAAGRRLDSLFRQLGEETLVLLLDMNSDLPGLLEALINQCYTGSLNVIQAFFVIITQHFIKNPKTHCNKFVMLTLAMVFSEHSVPVIREHAVFLLQTLYYHFFLLPARELHQRMHPECKQMITSTPVAGDSDELNDSQTELCLSALADELLWREISHWKPCDVLRQFCAQHPTCTLPMISEICRRLATASSEVRCRLIKLLHYWTINIELVDLFARGYSGKNNTSRGLGDGFMETYSGCLEDASTVATLEPIFLSGKIDVVTTSGPSSGSEVDEEDANRQHSSSASSDSSASSSSASSSVSSSDSSSSSHSSSISTGSSNINSGECGSNAAATSNVAVLRKPRREHKSIHQPYHNHEDTRRNNQRRISDQSSKPEIEGERQKASELWASVPLTLRRSGWGCLKATKMVLNNFFYLTIRFANEPSEASVLEDLWVFLIRYRPANLRFILRYLIVAASLAPATLCSHVNRVVSFLTNEDPSSVVDVLMTELQTIDGAGLMIEPSPFPPFFHIALLSDLTEHSSAASTSATNAATTTAASILTVAGTECRQRLTNPSEAITFSQRNSEVHGLLADGGSVTTVDADHQAASVRPVSACSGGWQLKGGGDESTIVSSKSTVEPSSLANTTSAISRLTNRFASSATAMGRRALRTALHPGGLRQSKTSINHDQEQHQEIDTDSLDGEVEEECGMVRTTADTMPTPQDQITTTAEALITARSQTLPYTAASRERYSKQAIIGLDGTHLSRPSRLRKILSRRRAGGGDKGGGRRNPFRSIFRGSSSGGGGGGSGGCDDAIKTEIVTKVSNSARLYTTSLPPNLASLQPLPLPLHSHSISHINDYRRKHKGGRRRRSSPRKLRRHHGSSRGGGDVDVNQRAEVPFSNTGLLLQQPLPMPKEGSVYHAPLRDWFTEPFVTNGSLVFSGMWSPTGARSPLVLVLVGEILKSHNKHRVAWRKHMPLLLLCLFLGLDHCRPLVQEESKQLLVNMLRVICPRIDLLRLLSLQLEIDSQWIARAMNSFSLRGPQFCLTLDDGPSVPKFYLPAPTDTPLTEISTCPTWATYCVPASSSIGALTVVGTSVAPPAFASSATPPSGLSPLTDAPPLTVTTATIGGGGIMSRSSLVAQQTVGARPSYLFGSTYSLMSTATLIPAGLSTEQESKRRSIVLSDLPPPPTSSQPPTSSAQTVGAVADKALAVSANEMVVVAAPYDCESKHLQQAAKRIGQLLEEVQDRSIWTWEDITPSRFQQVTLVTLRSILPPYPPTSPQQPCKSILLLRSACFLDRFVRCVAEAFAEAEAGCRCEEAASCLRCHHGAPHRHSYDGEADEVDTDNLGVSGDPSAEGSALFLFLRSGCTVTRFSQAAFNMGITCPNRHYASRSLQIYRALDAQLDKKSLSEVLVRLVESVSDANEEVQGYMVELFLTLEAAVGHIQYRGTVLSSSTATNIGQFTTRSRSSAPDSPLITSKPPQPPQSASPLLLAPQAPSSTPPVHERRHSRRGSSSSLSSLLGYPSGIAGTAAVSAPSLVPMQPTVGLTVPPIKRPLMPPHAEAVSEETDVTPLAALSMSTVGPVKPTPNAIRFSNSTGAATVVTNNSRSIYEDPVTDTSTVGTCRLAPEEQADLLAGIFWIGVCLLDSDYEYEYLAGIRLLSRLLPCVCSLSNTASTATITTTNSSNNRKWTPQQQQQNLPSLHDHVLKLFHRLKWTTNTEDGDYPGLLGLLLKGCFSSALIDTSCRLLVHLILAVKSPIVDPNAETRQYRRAAMSGTSCSTGSSTSYPGSLPSLVIALLPMLLTAWDEDPDSPTSTIPEPAIPAAEVCEACAEGSGSPAMASPFSSPSSSSPPPPLGSWVHRSVVLSETAVPSPSSGLLSLITAILASGAVAKKAPQLRPRNPICVLAAEQLAELAVQTDAYRFNNLAIVLRLYSNGTFSKDVNQWAKCVTRYLMDGCAGLGPRILTFLTAFLTLGPPCVQLSLLHFGYWFLQTVDLNQSEMSSRIRAFITATSERFVNTPLWPEVTLLYQVVVARSATLTAAPSNPEVYTLPGLDPSGSGRVLDSLAAAAAAAVPLPEAEPQRIALAGRVLDFDSSVLQSAPLIAGGRGQTSPRPGAASATDQSQHRSPARTAHLVEACGLSAFSFSSFFRLGAWKTPWNRQARLRGLFTNLLNCYGSELDHLTAPRSPSVIFSQSTETLDRQLSMHSSSETNSINDASNPDDGHLDDTSSAERAAVFHDLDTYLDAQLMNINFLDLPDAAWEDHSRCPWGVRGHSITSHTEFHEEGDDQQQSEPQLQSQGQQQQTNQPSNLFSVGEDSSLPNTTIATGEPFVISPPVHLQPRRQFPHEGEELEVEDVEEEEEDEDDDEEEEELEGEGGDFLAVALPTVPSAVAERQSQLSLQLSTSSSAAPVAAIDSAPNIALLAPSTLHRRFNSQLLVAWTSRDESPVKWLTDASPTADVTVGTVSTISPAMQRYQIAPSTLRKLTLSIQPQAVCSRRRRRALTTFGGSLDSLHGQTNGQPTAVFKRGSYAVLKSFQRSSSTSSFLKIPTITSNGVSDVVEAPMAPLKPPRRHRRFGRSLELGTQQPPNLSSRMSRSSCALVSPPEADKASSTAGITPEQLLTPTPSETAWTTCQRQLKSLQQSSMRVTMTSAQADRLRLLLTSLRGTFSGMLRRTTLQAVELANLAFFRCPPSSDLDSEIRISNLNKISAIMGDALPVPFFAIHPNSVPLIDEHSVSLCLELGTAYEEWEGAMQKLATTCKSTAASDWLQHERICRDLQEVLQRLLLFFRSSADLLTSAYRHLVDSSVGVTDFSASGVEPLFARLRPYILTPPPSLPPNSQEVGGMEAWRARCARLLLWPPYNSLRSEEVDAKRALAIYAAAMKSTTPISMDDIMTVVEACCEHLWTGANCNSGVALMFAQGRAIESRRFEAFAVASKKSSTLFFTTDDFLASDGEATLPPLELVGRLLRLLEA</sequence>
<organism evidence="4 5">
    <name type="scientific">Echinococcus multilocularis</name>
    <name type="common">Fox tapeworm</name>
    <dbReference type="NCBI Taxonomy" id="6211"/>
    <lineage>
        <taxon>Eukaryota</taxon>
        <taxon>Metazoa</taxon>
        <taxon>Spiralia</taxon>
        <taxon>Lophotrochozoa</taxon>
        <taxon>Platyhelminthes</taxon>
        <taxon>Cestoda</taxon>
        <taxon>Eucestoda</taxon>
        <taxon>Cyclophyllidea</taxon>
        <taxon>Taeniidae</taxon>
        <taxon>Echinococcus</taxon>
    </lineage>
</organism>
<feature type="region of interest" description="Disordered" evidence="1">
    <location>
        <begin position="1383"/>
        <end position="1408"/>
    </location>
</feature>
<name>A0A068Y5J8_ECHMU</name>
<feature type="compositionally biased region" description="Low complexity" evidence="1">
    <location>
        <begin position="921"/>
        <end position="939"/>
    </location>
</feature>
<feature type="region of interest" description="Disordered" evidence="1">
    <location>
        <begin position="2007"/>
        <end position="2071"/>
    </location>
</feature>
<feature type="region of interest" description="Disordered" evidence="1">
    <location>
        <begin position="4293"/>
        <end position="4352"/>
    </location>
</feature>
<feature type="domain" description="Cell morphogenesis protein C-terminal" evidence="3">
    <location>
        <begin position="3361"/>
        <end position="3489"/>
    </location>
</feature>
<accession>A0A068Y5J8</accession>
<feature type="compositionally biased region" description="Polar residues" evidence="1">
    <location>
        <begin position="4309"/>
        <end position="4327"/>
    </location>
</feature>
<feature type="compositionally biased region" description="Low complexity" evidence="1">
    <location>
        <begin position="4017"/>
        <end position="4037"/>
    </location>
</feature>
<evidence type="ECO:0000313" key="5">
    <source>
        <dbReference type="Proteomes" id="UP000017246"/>
    </source>
</evidence>